<keyword evidence="2 6" id="KW-0808">Transferase</keyword>
<evidence type="ECO:0000313" key="8">
    <source>
        <dbReference type="EMBL" id="WOJ90420.1"/>
    </source>
</evidence>
<evidence type="ECO:0000256" key="1">
    <source>
        <dbReference type="ARBA" id="ARBA00010688"/>
    </source>
</evidence>
<dbReference type="InterPro" id="IPR011611">
    <property type="entry name" value="PfkB_dom"/>
</dbReference>
<dbReference type="NCBIfam" id="TIGR03168">
    <property type="entry name" value="1-PFK"/>
    <property type="match status" value="1"/>
</dbReference>
<comment type="similarity">
    <text evidence="1 6">Belongs to the carbohydrate kinase PfkB family.</text>
</comment>
<feature type="domain" description="Carbohydrate kinase PfkB" evidence="7">
    <location>
        <begin position="21"/>
        <end position="297"/>
    </location>
</feature>
<sequence>MTDIVTLTLNPALDLSTSVNRLIPGHKLRCEGLRRDPGGGGVNVARVINRLGGDVTAVFPAGGPSGAMLQQLLRHERVASHVILTRQDTRENVHVFEVETKQQYRFVLPGPPLSQSAWRRCRSAVVSGSRAAKYVVCSGSLPPGAPENVYARLARDAKRAGARFVVDSSGPALRAALDEGVYLAKPSLSELRHLTGRKLDTEASWIEACRQLVAADAACIIALTLGECGALLVTREATLRAEALPIDAATTIGAGDSFLAALIQSFTQALPMAEALRMAVAAGAGALLGSGTGLCVRKDVERLMLQVRIKER</sequence>
<evidence type="ECO:0000313" key="9">
    <source>
        <dbReference type="Proteomes" id="UP001626536"/>
    </source>
</evidence>
<reference evidence="8 9" key="1">
    <citation type="submission" date="2023-10" db="EMBL/GenBank/DDBJ databases">
        <title>Novel methanotroph of the genus Methylocapsa from a subarctic wetland.</title>
        <authorList>
            <person name="Belova S.E."/>
            <person name="Oshkin I.Y."/>
            <person name="Miroshnikov K."/>
            <person name="Dedysh S.N."/>
        </authorList>
    </citation>
    <scope>NUCLEOTIDE SEQUENCE [LARGE SCALE GENOMIC DNA]</scope>
    <source>
        <strain evidence="8 9">RX1</strain>
    </source>
</reference>
<dbReference type="PANTHER" id="PTHR46566">
    <property type="entry name" value="1-PHOSPHOFRUCTOKINASE-RELATED"/>
    <property type="match status" value="1"/>
</dbReference>
<organism evidence="8 9">
    <name type="scientific">Methylocapsa polymorpha</name>
    <dbReference type="NCBI Taxonomy" id="3080828"/>
    <lineage>
        <taxon>Bacteria</taxon>
        <taxon>Pseudomonadati</taxon>
        <taxon>Pseudomonadota</taxon>
        <taxon>Alphaproteobacteria</taxon>
        <taxon>Hyphomicrobiales</taxon>
        <taxon>Beijerinckiaceae</taxon>
        <taxon>Methylocapsa</taxon>
    </lineage>
</organism>
<dbReference type="InterPro" id="IPR029056">
    <property type="entry name" value="Ribokinase-like"/>
</dbReference>
<dbReference type="PROSITE" id="PS00583">
    <property type="entry name" value="PFKB_KINASES_1"/>
    <property type="match status" value="1"/>
</dbReference>
<protein>
    <recommendedName>
        <fullName evidence="6">Phosphofructokinase</fullName>
    </recommendedName>
</protein>
<dbReference type="Proteomes" id="UP001626536">
    <property type="component" value="Chromosome"/>
</dbReference>
<dbReference type="Gene3D" id="3.40.1190.20">
    <property type="match status" value="1"/>
</dbReference>
<accession>A0ABZ0HVQ2</accession>
<dbReference type="RefSeq" id="WP_407339868.1">
    <property type="nucleotide sequence ID" value="NZ_CP136862.1"/>
</dbReference>
<gene>
    <name evidence="8" type="ORF">RZS28_03750</name>
</gene>
<evidence type="ECO:0000256" key="5">
    <source>
        <dbReference type="ARBA" id="ARBA00022840"/>
    </source>
</evidence>
<dbReference type="CDD" id="cd01164">
    <property type="entry name" value="FruK_PfkB_like"/>
    <property type="match status" value="1"/>
</dbReference>
<name>A0ABZ0HVQ2_9HYPH</name>
<dbReference type="EMBL" id="CP136862">
    <property type="protein sequence ID" value="WOJ90420.1"/>
    <property type="molecule type" value="Genomic_DNA"/>
</dbReference>
<evidence type="ECO:0000256" key="6">
    <source>
        <dbReference type="PIRNR" id="PIRNR000535"/>
    </source>
</evidence>
<keyword evidence="4" id="KW-0418">Kinase</keyword>
<evidence type="ECO:0000259" key="7">
    <source>
        <dbReference type="Pfam" id="PF00294"/>
    </source>
</evidence>
<keyword evidence="5" id="KW-0067">ATP-binding</keyword>
<dbReference type="Pfam" id="PF00294">
    <property type="entry name" value="PfkB"/>
    <property type="match status" value="1"/>
</dbReference>
<dbReference type="SUPFAM" id="SSF53613">
    <property type="entry name" value="Ribokinase-like"/>
    <property type="match status" value="1"/>
</dbReference>
<keyword evidence="3" id="KW-0547">Nucleotide-binding</keyword>
<dbReference type="PANTHER" id="PTHR46566:SF2">
    <property type="entry name" value="ATP-DEPENDENT 6-PHOSPHOFRUCTOKINASE ISOZYME 2"/>
    <property type="match status" value="1"/>
</dbReference>
<evidence type="ECO:0000256" key="3">
    <source>
        <dbReference type="ARBA" id="ARBA00022741"/>
    </source>
</evidence>
<dbReference type="InterPro" id="IPR002173">
    <property type="entry name" value="Carboh/pur_kinase_PfkB_CS"/>
</dbReference>
<evidence type="ECO:0000256" key="4">
    <source>
        <dbReference type="ARBA" id="ARBA00022777"/>
    </source>
</evidence>
<proteinExistence type="inferred from homology"/>
<keyword evidence="9" id="KW-1185">Reference proteome</keyword>
<dbReference type="InterPro" id="IPR017583">
    <property type="entry name" value="Tagatose/fructose_Pkinase"/>
</dbReference>
<dbReference type="PIRSF" id="PIRSF000535">
    <property type="entry name" value="1PFK/6PFK/LacC"/>
    <property type="match status" value="1"/>
</dbReference>
<evidence type="ECO:0000256" key="2">
    <source>
        <dbReference type="ARBA" id="ARBA00022679"/>
    </source>
</evidence>